<dbReference type="InterPro" id="IPR040680">
    <property type="entry name" value="DUF5643"/>
</dbReference>
<evidence type="ECO:0000259" key="3">
    <source>
        <dbReference type="Pfam" id="PF18705"/>
    </source>
</evidence>
<keyword evidence="1" id="KW-0472">Membrane</keyword>
<reference evidence="4 5" key="1">
    <citation type="submission" date="2021-03" db="EMBL/GenBank/DDBJ databases">
        <title>Genomic Encyclopedia of Type Strains, Phase IV (KMG-IV): sequencing the most valuable type-strain genomes for metagenomic binning, comparative biology and taxonomic classification.</title>
        <authorList>
            <person name="Goeker M."/>
        </authorList>
    </citation>
    <scope>NUCLEOTIDE SEQUENCE [LARGE SCALE GENOMIC DNA]</scope>
    <source>
        <strain evidence="4 5">DSM 14349</strain>
    </source>
</reference>
<dbReference type="Pfam" id="PF18705">
    <property type="entry name" value="DUF5643"/>
    <property type="match status" value="1"/>
</dbReference>
<name>A0ABS4FN94_9BACL</name>
<dbReference type="EMBL" id="JAGGKG010000001">
    <property type="protein sequence ID" value="MBP1903839.1"/>
    <property type="molecule type" value="Genomic_DNA"/>
</dbReference>
<dbReference type="InterPro" id="IPR025436">
    <property type="entry name" value="DUF4179"/>
</dbReference>
<dbReference type="Gene3D" id="2.60.40.1630">
    <property type="entry name" value="bacillus anthracis domain"/>
    <property type="match status" value="1"/>
</dbReference>
<evidence type="ECO:0000313" key="5">
    <source>
        <dbReference type="Proteomes" id="UP001519272"/>
    </source>
</evidence>
<accession>A0ABS4FN94</accession>
<dbReference type="Pfam" id="PF13786">
    <property type="entry name" value="DUF4179"/>
    <property type="match status" value="1"/>
</dbReference>
<feature type="domain" description="DUF4179" evidence="2">
    <location>
        <begin position="50"/>
        <end position="142"/>
    </location>
</feature>
<organism evidence="4 5">
    <name type="scientific">Paenibacillus turicensis</name>
    <dbReference type="NCBI Taxonomy" id="160487"/>
    <lineage>
        <taxon>Bacteria</taxon>
        <taxon>Bacillati</taxon>
        <taxon>Bacillota</taxon>
        <taxon>Bacilli</taxon>
        <taxon>Bacillales</taxon>
        <taxon>Paenibacillaceae</taxon>
        <taxon>Paenibacillus</taxon>
    </lineage>
</organism>
<dbReference type="RefSeq" id="WP_210087493.1">
    <property type="nucleotide sequence ID" value="NZ_JAGGKG010000001.1"/>
</dbReference>
<evidence type="ECO:0008006" key="6">
    <source>
        <dbReference type="Google" id="ProtNLM"/>
    </source>
</evidence>
<dbReference type="Proteomes" id="UP001519272">
    <property type="component" value="Unassembled WGS sequence"/>
</dbReference>
<feature type="transmembrane region" description="Helical" evidence="1">
    <location>
        <begin position="53"/>
        <end position="73"/>
    </location>
</feature>
<evidence type="ECO:0000256" key="1">
    <source>
        <dbReference type="SAM" id="Phobius"/>
    </source>
</evidence>
<keyword evidence="1" id="KW-0812">Transmembrane</keyword>
<sequence length="444" mass="49817">MTDEHNPYELLETRLLTRKTEYDTISVPSISTSLAVHTGIKQATRKHKIRMRWVMSSISVAVFVLIFTGYIRISPTFAGFVKQFPGMEGIVNIIIPDKGVMTAMNHALTQKVGITDEHDGISLTVEGIVTDKSRMVIFYKIKGLKDAPKSSYSIDLLDENGKILPVGFIRSLPNSVIEGQVFSDVLDAKFPSDIDPPDKLTVVLTPEDKTLSAQWKVTTPIDKNLTKGMEKNININETLTLDGQNIHIKQATIYPTHLVLDVQFDPRNTKEIFGLSELQLIDEQGHIWRTNSPSGEGTRSIHFESMYFSMPKKLTLKGSGFSGMDRSELDFRLNLNSKELIGAPNGLKFVTSTVDGKDLILQLDILDDMKNSYIPYFTEVKDSADHSYEVISSRMDHAESTDKNYPRMSYTIENGAALKDEIKIQLSSYPMKVHAPFSVEIPIH</sequence>
<keyword evidence="1" id="KW-1133">Transmembrane helix</keyword>
<feature type="domain" description="DUF5643" evidence="3">
    <location>
        <begin position="231"/>
        <end position="322"/>
    </location>
</feature>
<gene>
    <name evidence="4" type="ORF">J2Z32_000451</name>
</gene>
<evidence type="ECO:0000313" key="4">
    <source>
        <dbReference type="EMBL" id="MBP1903839.1"/>
    </source>
</evidence>
<evidence type="ECO:0000259" key="2">
    <source>
        <dbReference type="Pfam" id="PF13786"/>
    </source>
</evidence>
<protein>
    <recommendedName>
        <fullName evidence="6">DUF4179 domain-containing protein</fullName>
    </recommendedName>
</protein>
<comment type="caution">
    <text evidence="4">The sequence shown here is derived from an EMBL/GenBank/DDBJ whole genome shotgun (WGS) entry which is preliminary data.</text>
</comment>
<keyword evidence="5" id="KW-1185">Reference proteome</keyword>
<proteinExistence type="predicted"/>